<evidence type="ECO:0000256" key="1">
    <source>
        <dbReference type="ARBA" id="ARBA00004651"/>
    </source>
</evidence>
<evidence type="ECO:0000313" key="10">
    <source>
        <dbReference type="Proteomes" id="UP000598196"/>
    </source>
</evidence>
<comment type="caution">
    <text evidence="9">The sequence shown here is derived from an EMBL/GenBank/DDBJ whole genome shotgun (WGS) entry which is preliminary data.</text>
</comment>
<dbReference type="GO" id="GO:0005886">
    <property type="term" value="C:plasma membrane"/>
    <property type="evidence" value="ECO:0007669"/>
    <property type="project" value="UniProtKB-SubCell"/>
</dbReference>
<accession>A0A918DE83</accession>
<gene>
    <name evidence="9" type="ORF">GCM10010991_24470</name>
</gene>
<feature type="transmembrane region" description="Helical" evidence="8">
    <location>
        <begin position="134"/>
        <end position="154"/>
    </location>
</feature>
<dbReference type="InterPro" id="IPR011606">
    <property type="entry name" value="Brnchd-chn_aa_trnsp_permease"/>
</dbReference>
<evidence type="ECO:0000256" key="8">
    <source>
        <dbReference type="SAM" id="Phobius"/>
    </source>
</evidence>
<dbReference type="GO" id="GO:1903785">
    <property type="term" value="P:L-valine transmembrane transport"/>
    <property type="evidence" value="ECO:0007669"/>
    <property type="project" value="TreeGrafter"/>
</dbReference>
<sequence>MPTAFRATFLLGMRAALPFVAMIVPFGALFGVIAAAQGLTLFQALAFSFVVVAGASQFAALQLMQAGAPLLVVILTATAVNLRMAMYSVAMTPHFGKAPFWQRALVAYMLIDQSYLLSAAQFERTPEWTLTEKLGYYFGTVLLLCGLWYLATWFGVAFGSMMPEDMAFDFIVPVTFLAMIAPMILTRAQMAAAAMSAGVALALWWMPYSSGLLLAALAAMATGAAVEIYEERRLG</sequence>
<dbReference type="PANTHER" id="PTHR34979:SF1">
    <property type="entry name" value="INNER MEMBRANE PROTEIN YGAZ"/>
    <property type="match status" value="1"/>
</dbReference>
<keyword evidence="3" id="KW-0813">Transport</keyword>
<dbReference type="Pfam" id="PF03591">
    <property type="entry name" value="AzlC"/>
    <property type="match status" value="1"/>
</dbReference>
<dbReference type="PANTHER" id="PTHR34979">
    <property type="entry name" value="INNER MEMBRANE PROTEIN YGAZ"/>
    <property type="match status" value="1"/>
</dbReference>
<feature type="transmembrane region" description="Helical" evidence="8">
    <location>
        <begin position="166"/>
        <end position="185"/>
    </location>
</feature>
<keyword evidence="7 8" id="KW-0472">Membrane</keyword>
<keyword evidence="6 8" id="KW-1133">Transmembrane helix</keyword>
<evidence type="ECO:0000256" key="3">
    <source>
        <dbReference type="ARBA" id="ARBA00022448"/>
    </source>
</evidence>
<feature type="transmembrane region" description="Helical" evidence="8">
    <location>
        <begin position="68"/>
        <end position="88"/>
    </location>
</feature>
<feature type="transmembrane region" description="Helical" evidence="8">
    <location>
        <begin position="41"/>
        <end position="61"/>
    </location>
</feature>
<evidence type="ECO:0000256" key="2">
    <source>
        <dbReference type="ARBA" id="ARBA00010735"/>
    </source>
</evidence>
<evidence type="ECO:0000256" key="5">
    <source>
        <dbReference type="ARBA" id="ARBA00022692"/>
    </source>
</evidence>
<protein>
    <submittedName>
        <fullName evidence="9">Branched-chain amino acid transporter AzlC</fullName>
    </submittedName>
</protein>
<feature type="transmembrane region" description="Helical" evidence="8">
    <location>
        <begin position="15"/>
        <end position="35"/>
    </location>
</feature>
<keyword evidence="10" id="KW-1185">Reference proteome</keyword>
<dbReference type="EMBL" id="BMLP01000004">
    <property type="protein sequence ID" value="GGO34126.1"/>
    <property type="molecule type" value="Genomic_DNA"/>
</dbReference>
<evidence type="ECO:0000313" key="9">
    <source>
        <dbReference type="EMBL" id="GGO34126.1"/>
    </source>
</evidence>
<comment type="similarity">
    <text evidence="2">Belongs to the AzlC family.</text>
</comment>
<feature type="transmembrane region" description="Helical" evidence="8">
    <location>
        <begin position="212"/>
        <end position="229"/>
    </location>
</feature>
<keyword evidence="4" id="KW-1003">Cell membrane</keyword>
<evidence type="ECO:0000256" key="7">
    <source>
        <dbReference type="ARBA" id="ARBA00023136"/>
    </source>
</evidence>
<reference evidence="9 10" key="1">
    <citation type="journal article" date="2014" name="Int. J. Syst. Evol. Microbiol.">
        <title>Complete genome sequence of Corynebacterium casei LMG S-19264T (=DSM 44701T), isolated from a smear-ripened cheese.</title>
        <authorList>
            <consortium name="US DOE Joint Genome Institute (JGI-PGF)"/>
            <person name="Walter F."/>
            <person name="Albersmeier A."/>
            <person name="Kalinowski J."/>
            <person name="Ruckert C."/>
        </authorList>
    </citation>
    <scope>NUCLEOTIDE SEQUENCE [LARGE SCALE GENOMIC DNA]</scope>
    <source>
        <strain evidence="9 10">CGMCC 1.7029</strain>
    </source>
</reference>
<organism evidence="9 10">
    <name type="scientific">Gemmobacter aquaticus</name>
    <dbReference type="NCBI Taxonomy" id="490185"/>
    <lineage>
        <taxon>Bacteria</taxon>
        <taxon>Pseudomonadati</taxon>
        <taxon>Pseudomonadota</taxon>
        <taxon>Alphaproteobacteria</taxon>
        <taxon>Rhodobacterales</taxon>
        <taxon>Paracoccaceae</taxon>
        <taxon>Gemmobacter</taxon>
    </lineage>
</organism>
<dbReference type="AlphaFoldDB" id="A0A918DE83"/>
<evidence type="ECO:0000256" key="6">
    <source>
        <dbReference type="ARBA" id="ARBA00022989"/>
    </source>
</evidence>
<proteinExistence type="inferred from homology"/>
<dbReference type="OrthoDB" id="3579489at2"/>
<name>A0A918DE83_9RHOB</name>
<comment type="subcellular location">
    <subcellularLocation>
        <location evidence="1">Cell membrane</location>
        <topology evidence="1">Multi-pass membrane protein</topology>
    </subcellularLocation>
</comment>
<keyword evidence="5 8" id="KW-0812">Transmembrane</keyword>
<dbReference type="RefSeq" id="WP_146287143.1">
    <property type="nucleotide sequence ID" value="NZ_BMLP01000004.1"/>
</dbReference>
<dbReference type="Proteomes" id="UP000598196">
    <property type="component" value="Unassembled WGS sequence"/>
</dbReference>
<evidence type="ECO:0000256" key="4">
    <source>
        <dbReference type="ARBA" id="ARBA00022475"/>
    </source>
</evidence>